<dbReference type="GO" id="GO:0030272">
    <property type="term" value="F:5-formyltetrahydrofolate cyclo-ligase activity"/>
    <property type="evidence" value="ECO:0007669"/>
    <property type="project" value="UniProtKB-EC"/>
</dbReference>
<proteinExistence type="inferred from homology"/>
<dbReference type="SUPFAM" id="SSF100950">
    <property type="entry name" value="NagB/RpiA/CoA transferase-like"/>
    <property type="match status" value="1"/>
</dbReference>
<evidence type="ECO:0000313" key="5">
    <source>
        <dbReference type="EMBL" id="NPE24301.1"/>
    </source>
</evidence>
<dbReference type="PIRSF" id="PIRSF006806">
    <property type="entry name" value="FTHF_cligase"/>
    <property type="match status" value="1"/>
</dbReference>
<comment type="caution">
    <text evidence="5">The sequence shown here is derived from an EMBL/GenBank/DDBJ whole genome shotgun (WGS) entry which is preliminary data.</text>
</comment>
<keyword evidence="5" id="KW-0436">Ligase</keyword>
<evidence type="ECO:0000256" key="4">
    <source>
        <dbReference type="RuleBase" id="RU361279"/>
    </source>
</evidence>
<dbReference type="EC" id="6.3.3.2" evidence="4"/>
<sequence>MTNKNDLRKIMRERKRQFTGEKLGEMSLSAVTGLLSHYIIKNVRTIFIYYSLPDEVDTHALADVLADSGKTVLLPAVTGDCDMELHRYEGKQSLKRGAYGIMEPTGELYTCYENIDVAVVPGMAFDAENNRLGRGKGYYDRFLAKMPGTYKIGLCFDFQKVEKLPADKNDIKMDEVICNGQ</sequence>
<evidence type="ECO:0000313" key="6">
    <source>
        <dbReference type="Proteomes" id="UP000820977"/>
    </source>
</evidence>
<dbReference type="Pfam" id="PF01812">
    <property type="entry name" value="5-FTHF_cyc-lig"/>
    <property type="match status" value="1"/>
</dbReference>
<keyword evidence="6" id="KW-1185">Reference proteome</keyword>
<evidence type="ECO:0000256" key="1">
    <source>
        <dbReference type="ARBA" id="ARBA00010638"/>
    </source>
</evidence>
<dbReference type="EMBL" id="JABKKJ010000002">
    <property type="protein sequence ID" value="NPE24301.1"/>
    <property type="molecule type" value="Genomic_DNA"/>
</dbReference>
<gene>
    <name evidence="5" type="ORF">HPS54_01990</name>
</gene>
<dbReference type="RefSeq" id="WP_172343803.1">
    <property type="nucleotide sequence ID" value="NZ_CASYYZ010000007.1"/>
</dbReference>
<dbReference type="InterPro" id="IPR037171">
    <property type="entry name" value="NagB/RpiA_transferase-like"/>
</dbReference>
<reference evidence="5 6" key="1">
    <citation type="submission" date="2020-05" db="EMBL/GenBank/DDBJ databases">
        <title>Distinct polysaccharide utilization as determinants for interspecies competition between intestinal Prevotella spp.</title>
        <authorList>
            <person name="Galvez E.J.C."/>
            <person name="Iljazovic A."/>
            <person name="Strowig T."/>
        </authorList>
    </citation>
    <scope>NUCLEOTIDE SEQUENCE [LARGE SCALE GENOMIC DNA]</scope>
    <source>
        <strain evidence="5 6">PCHR</strain>
    </source>
</reference>
<comment type="similarity">
    <text evidence="1 4">Belongs to the 5-formyltetrahydrofolate cyclo-ligase family.</text>
</comment>
<keyword evidence="4" id="KW-0460">Magnesium</keyword>
<keyword evidence="2 4" id="KW-0547">Nucleotide-binding</keyword>
<comment type="cofactor">
    <cofactor evidence="4">
        <name>Mg(2+)</name>
        <dbReference type="ChEBI" id="CHEBI:18420"/>
    </cofactor>
</comment>
<keyword evidence="3 4" id="KW-0067">ATP-binding</keyword>
<dbReference type="InterPro" id="IPR024185">
    <property type="entry name" value="FTHF_cligase-like_sf"/>
</dbReference>
<keyword evidence="4" id="KW-0479">Metal-binding</keyword>
<comment type="catalytic activity">
    <reaction evidence="4">
        <text>(6S)-5-formyl-5,6,7,8-tetrahydrofolate + ATP = (6R)-5,10-methenyltetrahydrofolate + ADP + phosphate</text>
        <dbReference type="Rhea" id="RHEA:10488"/>
        <dbReference type="ChEBI" id="CHEBI:30616"/>
        <dbReference type="ChEBI" id="CHEBI:43474"/>
        <dbReference type="ChEBI" id="CHEBI:57455"/>
        <dbReference type="ChEBI" id="CHEBI:57457"/>
        <dbReference type="ChEBI" id="CHEBI:456216"/>
        <dbReference type="EC" id="6.3.3.2"/>
    </reaction>
</comment>
<evidence type="ECO:0000256" key="2">
    <source>
        <dbReference type="ARBA" id="ARBA00022741"/>
    </source>
</evidence>
<dbReference type="InterPro" id="IPR002698">
    <property type="entry name" value="FTHF_cligase"/>
</dbReference>
<organism evidence="5 6">
    <name type="scientific">Xylanibacter caecicola</name>
    <dbReference type="NCBI Taxonomy" id="2736294"/>
    <lineage>
        <taxon>Bacteria</taxon>
        <taxon>Pseudomonadati</taxon>
        <taxon>Bacteroidota</taxon>
        <taxon>Bacteroidia</taxon>
        <taxon>Bacteroidales</taxon>
        <taxon>Prevotellaceae</taxon>
        <taxon>Xylanibacter</taxon>
    </lineage>
</organism>
<dbReference type="Gene3D" id="3.40.50.10420">
    <property type="entry name" value="NagB/RpiA/CoA transferase-like"/>
    <property type="match status" value="1"/>
</dbReference>
<dbReference type="Proteomes" id="UP000820977">
    <property type="component" value="Unassembled WGS sequence"/>
</dbReference>
<name>A0ABX2AYH9_9BACT</name>
<dbReference type="NCBIfam" id="TIGR02727">
    <property type="entry name" value="MTHFS_bact"/>
    <property type="match status" value="1"/>
</dbReference>
<protein>
    <recommendedName>
        <fullName evidence="4">5-formyltetrahydrofolate cyclo-ligase</fullName>
        <ecNumber evidence="4">6.3.3.2</ecNumber>
    </recommendedName>
</protein>
<accession>A0ABX2AYH9</accession>
<dbReference type="PANTHER" id="PTHR23407:SF1">
    <property type="entry name" value="5-FORMYLTETRAHYDROFOLATE CYCLO-LIGASE"/>
    <property type="match status" value="1"/>
</dbReference>
<evidence type="ECO:0000256" key="3">
    <source>
        <dbReference type="ARBA" id="ARBA00022840"/>
    </source>
</evidence>
<dbReference type="PANTHER" id="PTHR23407">
    <property type="entry name" value="ATPASE INHIBITOR/5-FORMYLTETRAHYDROFOLATE CYCLO-LIGASE"/>
    <property type="match status" value="1"/>
</dbReference>